<dbReference type="HOGENOM" id="CLU_007999_0_0_0"/>
<evidence type="ECO:0000313" key="3">
    <source>
        <dbReference type="EMBL" id="AHG89269.1"/>
    </source>
</evidence>
<reference evidence="3 4" key="1">
    <citation type="journal article" date="2014" name="Genome Announc.">
        <title>Genome Sequence and Methylome of Soil Bacterium Gemmatirosa kalamazoonensis KBS708T, a Member of the Rarely Cultivated Gemmatimonadetes Phylum.</title>
        <authorList>
            <person name="Debruyn J.M."/>
            <person name="Radosevich M."/>
            <person name="Wommack K.E."/>
            <person name="Polson S.W."/>
            <person name="Hauser L.J."/>
            <person name="Fawaz M.N."/>
            <person name="Korlach J."/>
            <person name="Tsai Y.C."/>
        </authorList>
    </citation>
    <scope>NUCLEOTIDE SEQUENCE [LARGE SCALE GENOMIC DNA]</scope>
    <source>
        <strain evidence="3 4">KBS708</strain>
    </source>
</reference>
<name>W0RDW0_9BACT</name>
<feature type="transmembrane region" description="Helical" evidence="1">
    <location>
        <begin position="143"/>
        <end position="166"/>
    </location>
</feature>
<evidence type="ECO:0000256" key="1">
    <source>
        <dbReference type="SAM" id="Phobius"/>
    </source>
</evidence>
<keyword evidence="1" id="KW-0812">Transmembrane</keyword>
<dbReference type="KEGG" id="gba:J421_1732"/>
<keyword evidence="1" id="KW-0472">Membrane</keyword>
<dbReference type="InParanoid" id="W0RDW0"/>
<gene>
    <name evidence="3" type="ORF">J421_1732</name>
</gene>
<feature type="transmembrane region" description="Helical" evidence="1">
    <location>
        <begin position="448"/>
        <end position="471"/>
    </location>
</feature>
<feature type="transmembrane region" description="Helical" evidence="1">
    <location>
        <begin position="240"/>
        <end position="257"/>
    </location>
</feature>
<protein>
    <recommendedName>
        <fullName evidence="2">Peptidase M1 membrane alanine aminopeptidase domain-containing protein</fullName>
    </recommendedName>
</protein>
<feature type="domain" description="Peptidase M1 membrane alanine aminopeptidase" evidence="2">
    <location>
        <begin position="875"/>
        <end position="1050"/>
    </location>
</feature>
<feature type="transmembrane region" description="Helical" evidence="1">
    <location>
        <begin position="571"/>
        <end position="592"/>
    </location>
</feature>
<organism evidence="3 4">
    <name type="scientific">Gemmatirosa kalamazoonensis</name>
    <dbReference type="NCBI Taxonomy" id="861299"/>
    <lineage>
        <taxon>Bacteria</taxon>
        <taxon>Pseudomonadati</taxon>
        <taxon>Gemmatimonadota</taxon>
        <taxon>Gemmatimonadia</taxon>
        <taxon>Gemmatimonadales</taxon>
        <taxon>Gemmatimonadaceae</taxon>
        <taxon>Gemmatirosa</taxon>
    </lineage>
</organism>
<dbReference type="GO" id="GO:0008237">
    <property type="term" value="F:metallopeptidase activity"/>
    <property type="evidence" value="ECO:0007669"/>
    <property type="project" value="InterPro"/>
</dbReference>
<dbReference type="InterPro" id="IPR014782">
    <property type="entry name" value="Peptidase_M1_dom"/>
</dbReference>
<feature type="transmembrane region" description="Helical" evidence="1">
    <location>
        <begin position="21"/>
        <end position="39"/>
    </location>
</feature>
<feature type="transmembrane region" description="Helical" evidence="1">
    <location>
        <begin position="367"/>
        <end position="388"/>
    </location>
</feature>
<dbReference type="Gene3D" id="1.10.390.10">
    <property type="entry name" value="Neutral Protease Domain 2"/>
    <property type="match status" value="1"/>
</dbReference>
<feature type="transmembrane region" description="Helical" evidence="1">
    <location>
        <begin position="327"/>
        <end position="347"/>
    </location>
</feature>
<feature type="transmembrane region" description="Helical" evidence="1">
    <location>
        <begin position="59"/>
        <end position="80"/>
    </location>
</feature>
<dbReference type="AlphaFoldDB" id="W0RDW0"/>
<dbReference type="STRING" id="861299.J421_1732"/>
<dbReference type="Pfam" id="PF01433">
    <property type="entry name" value="Peptidase_M1"/>
    <property type="match status" value="1"/>
</dbReference>
<keyword evidence="1" id="KW-1133">Transmembrane helix</keyword>
<feature type="transmembrane region" description="Helical" evidence="1">
    <location>
        <begin position="414"/>
        <end position="436"/>
    </location>
</feature>
<feature type="transmembrane region" description="Helical" evidence="1">
    <location>
        <begin position="178"/>
        <end position="196"/>
    </location>
</feature>
<dbReference type="Proteomes" id="UP000019151">
    <property type="component" value="Chromosome"/>
</dbReference>
<keyword evidence="4" id="KW-1185">Reference proteome</keyword>
<dbReference type="GO" id="GO:0008270">
    <property type="term" value="F:zinc ion binding"/>
    <property type="evidence" value="ECO:0007669"/>
    <property type="project" value="InterPro"/>
</dbReference>
<sequence>MRLRTVFRYELAYRLRSPSTWIYAAFLLFMGFVSLGAAAESGGGDAVHVNAAPRIAHGVVLFGGLFGLLVSAALFGDAAIRDVADGMDPLLYTTRLRKAEYLGGRYLATLAVNAIVVVAIPLGNAAATMVRHFEPDALGPLRLAAYVQPLLLFLLPNLVLVGAILFAIGTLTRQAIPVYLGAAGFFIGYIVAANYWNGIESPMLSTLCDPLGINALLALTRYWTPAERNARLVGFPPMMLWNRVLWLAIASGVLAVLHRRFRFAHAGGEGRGRARRAIVDAPPVAPSERQSPLTVPRIAGVFGSWTRVRQMLAVARQSLTEVMSGRAFPVAFIAAIGLVLLWGWNVGDTVFDTSTWPVTHLVVAKVLSERSIIIPWLVIALYAGELVWKNREVGAAEIADAMPVPTGNALGGRFLALVAIIVAFHAAFMVGGILLQALQGYYRFELGLYVRVLFGLNLVHDVLLAALAMTVHVLVNQKYVGHIVALVGCVLGLAAGPLGWSYLAVFDSGPRWTYTDMNGFGPFLRPWTWFKLYWAAWALLLGVVAVLFWVRGREPGVGHRFALARARLRGATARAAGVAAALIVALGGFVFYDTHVLNANSAAADTGRPQAEYERLYGRFADAPQPSIAAVDLRLDVYPHAPAVDARGSYRLVNRTGAAIDSVHVVLDPDIDARSMSLDRASTTALVDDAHGYRILALQRALAPGDSLRLTFDVAYRPRGFRSRDIATSVVDNGTYFDRRWLPFVGYQPRFELSDGAARKRFGLQRRAVMPNPDDVGATADDDDVRNEDPRVRVETVVSTAADQIAVVPGVLRRSWKQGARRYFHYGTDVPTRFATSVFSARYAVRDDRWHDVALQILHHPAHGASLDPIVHGMKASLDYYTTTFGPYRFPDLRIVEIPPYSLRGGRAFPGAVLFAEDFFITRARQGQFDQAFFGTAHEVAHQWWGGQLRGANVRGRAFLSETLANYSAMLVTEGTFGPDAARQVYAYQLDRYLQRRAEFSRDVPLLDVEDHPHIAYGKGAVAMYTLRDHLGEATVNGVLRRFLEQHRDAGPPYPTSRDLLAELRAVTPDSLRYLLTDLFETVTLWDVKTQRASVRPTGTGAYEVTLDVTARKLRADSVGHETETPMDDVVEIGVFAADAGSGAPLYLKRHRIHGGRQTIRVIVPRQPTRAGIDPFHKLIDRDGADNVVAVRDAPADAQRGR</sequence>
<feature type="transmembrane region" description="Helical" evidence="1">
    <location>
        <begin position="532"/>
        <end position="550"/>
    </location>
</feature>
<dbReference type="RefSeq" id="WP_025410776.1">
    <property type="nucleotide sequence ID" value="NZ_CP007128.1"/>
</dbReference>
<proteinExistence type="predicted"/>
<feature type="transmembrane region" description="Helical" evidence="1">
    <location>
        <begin position="101"/>
        <end position="123"/>
    </location>
</feature>
<dbReference type="EMBL" id="CP007128">
    <property type="protein sequence ID" value="AHG89269.1"/>
    <property type="molecule type" value="Genomic_DNA"/>
</dbReference>
<dbReference type="OrthoDB" id="100605at2"/>
<dbReference type="InterPro" id="IPR027268">
    <property type="entry name" value="Peptidase_M4/M1_CTD_sf"/>
</dbReference>
<accession>W0RDW0</accession>
<feature type="transmembrane region" description="Helical" evidence="1">
    <location>
        <begin position="483"/>
        <end position="503"/>
    </location>
</feature>
<evidence type="ECO:0000259" key="2">
    <source>
        <dbReference type="Pfam" id="PF01433"/>
    </source>
</evidence>
<evidence type="ECO:0000313" key="4">
    <source>
        <dbReference type="Proteomes" id="UP000019151"/>
    </source>
</evidence>
<dbReference type="eggNOG" id="COG0308">
    <property type="taxonomic scope" value="Bacteria"/>
</dbReference>
<dbReference type="SUPFAM" id="SSF55486">
    <property type="entry name" value="Metalloproteases ('zincins'), catalytic domain"/>
    <property type="match status" value="1"/>
</dbReference>